<keyword evidence="5" id="KW-1185">Reference proteome</keyword>
<comment type="cofactor">
    <cofactor evidence="2">
        <name>a divalent metal cation</name>
        <dbReference type="ChEBI" id="CHEBI:60240"/>
    </cofactor>
</comment>
<dbReference type="OrthoDB" id="9800565at2"/>
<dbReference type="RefSeq" id="WP_041055923.1">
    <property type="nucleotide sequence ID" value="NZ_JXRR01000010.1"/>
</dbReference>
<organism evidence="4 5">
    <name type="scientific">Jeotgalibacillus campisalis</name>
    <dbReference type="NCBI Taxonomy" id="220754"/>
    <lineage>
        <taxon>Bacteria</taxon>
        <taxon>Bacillati</taxon>
        <taxon>Bacillota</taxon>
        <taxon>Bacilli</taxon>
        <taxon>Bacillales</taxon>
        <taxon>Caryophanaceae</taxon>
        <taxon>Jeotgalibacillus</taxon>
    </lineage>
</organism>
<proteinExistence type="inferred from homology"/>
<feature type="domain" description="Calcineurin-like phosphoesterase" evidence="3">
    <location>
        <begin position="1"/>
        <end position="152"/>
    </location>
</feature>
<dbReference type="PATRIC" id="fig|220754.4.peg.1164"/>
<dbReference type="PANTHER" id="PTHR11124">
    <property type="entry name" value="VACUOLAR SORTING PROTEIN VPS29"/>
    <property type="match status" value="1"/>
</dbReference>
<dbReference type="GO" id="GO:0016787">
    <property type="term" value="F:hydrolase activity"/>
    <property type="evidence" value="ECO:0007669"/>
    <property type="project" value="UniProtKB-UniRule"/>
</dbReference>
<dbReference type="Gene3D" id="3.60.21.10">
    <property type="match status" value="1"/>
</dbReference>
<evidence type="ECO:0000259" key="3">
    <source>
        <dbReference type="Pfam" id="PF12850"/>
    </source>
</evidence>
<accession>A0A0C2S518</accession>
<dbReference type="AlphaFoldDB" id="A0A0C2S518"/>
<dbReference type="SUPFAM" id="SSF56300">
    <property type="entry name" value="Metallo-dependent phosphatases"/>
    <property type="match status" value="1"/>
</dbReference>
<comment type="caution">
    <text evidence="4">The sequence shown here is derived from an EMBL/GenBank/DDBJ whole genome shotgun (WGS) entry which is preliminary data.</text>
</comment>
<protein>
    <recommendedName>
        <fullName evidence="2">Phosphoesterase</fullName>
        <ecNumber evidence="2">3.1.4.-</ecNumber>
    </recommendedName>
</protein>
<dbReference type="InterPro" id="IPR000979">
    <property type="entry name" value="Phosphodiesterase_MJ0936/Vps29"/>
</dbReference>
<evidence type="ECO:0000256" key="2">
    <source>
        <dbReference type="RuleBase" id="RU362039"/>
    </source>
</evidence>
<reference evidence="4 5" key="1">
    <citation type="submission" date="2015-01" db="EMBL/GenBank/DDBJ databases">
        <title>Jeotgalibacillus campisalis genome sequencing.</title>
        <authorList>
            <person name="Goh K.M."/>
            <person name="Chan K.-G."/>
            <person name="Yaakop A.S."/>
            <person name="Ee R."/>
            <person name="Gan H.M."/>
            <person name="Chan C.S."/>
        </authorList>
    </citation>
    <scope>NUCLEOTIDE SEQUENCE [LARGE SCALE GENOMIC DNA]</scope>
    <source>
        <strain evidence="4 5">SF-57</strain>
    </source>
</reference>
<dbReference type="GO" id="GO:0046872">
    <property type="term" value="F:metal ion binding"/>
    <property type="evidence" value="ECO:0007669"/>
    <property type="project" value="UniProtKB-KW"/>
</dbReference>
<sequence>MNIIVLSDTHMPRMAKKFPPALLTYLHEADAIIHVGDWQTEAIADDLTKFAPLYGVTGNVDEPALHQRFQKSLLLSFGSLTVGVTHGDGKGKTTEQRAMDQFKNIQPDLLLFGHSHIPVYKKINGTILFNPGSPTDKRKQKQFSFGHLQINEDEWSIKHVFFDSKT</sequence>
<dbReference type="Proteomes" id="UP000031972">
    <property type="component" value="Unassembled WGS sequence"/>
</dbReference>
<dbReference type="NCBIfam" id="TIGR00040">
    <property type="entry name" value="yfcE"/>
    <property type="match status" value="1"/>
</dbReference>
<dbReference type="Pfam" id="PF12850">
    <property type="entry name" value="Metallophos_2"/>
    <property type="match status" value="1"/>
</dbReference>
<dbReference type="EMBL" id="JXRR01000010">
    <property type="protein sequence ID" value="KIL49109.1"/>
    <property type="molecule type" value="Genomic_DNA"/>
</dbReference>
<evidence type="ECO:0000313" key="4">
    <source>
        <dbReference type="EMBL" id="KIL49109.1"/>
    </source>
</evidence>
<dbReference type="InterPro" id="IPR029052">
    <property type="entry name" value="Metallo-depent_PP-like"/>
</dbReference>
<dbReference type="EC" id="3.1.4.-" evidence="2"/>
<gene>
    <name evidence="4" type="ORF">KR50_11440</name>
</gene>
<dbReference type="InterPro" id="IPR024654">
    <property type="entry name" value="Calcineurin-like_PHP_lpxH"/>
</dbReference>
<comment type="similarity">
    <text evidence="1 2">Belongs to the metallophosphoesterase superfamily. YfcE family.</text>
</comment>
<keyword evidence="2" id="KW-0479">Metal-binding</keyword>
<name>A0A0C2S518_9BACL</name>
<evidence type="ECO:0000256" key="1">
    <source>
        <dbReference type="ARBA" id="ARBA00008950"/>
    </source>
</evidence>
<evidence type="ECO:0000313" key="5">
    <source>
        <dbReference type="Proteomes" id="UP000031972"/>
    </source>
</evidence>